<keyword evidence="7" id="KW-1185">Reference proteome</keyword>
<feature type="chain" id="PRO_5046506364" evidence="5">
    <location>
        <begin position="28"/>
        <end position="347"/>
    </location>
</feature>
<feature type="signal peptide" evidence="5">
    <location>
        <begin position="1"/>
        <end position="27"/>
    </location>
</feature>
<dbReference type="Proteomes" id="UP001651880">
    <property type="component" value="Unassembled WGS sequence"/>
</dbReference>
<dbReference type="PIRSF" id="PIRSF006470">
    <property type="entry name" value="DctB"/>
    <property type="match status" value="1"/>
</dbReference>
<dbReference type="InterPro" id="IPR004682">
    <property type="entry name" value="TRAP_DctP"/>
</dbReference>
<dbReference type="PANTHER" id="PTHR33376:SF7">
    <property type="entry name" value="C4-DICARBOXYLATE-BINDING PROTEIN DCTB"/>
    <property type="match status" value="1"/>
</dbReference>
<evidence type="ECO:0000256" key="5">
    <source>
        <dbReference type="SAM" id="SignalP"/>
    </source>
</evidence>
<keyword evidence="3 5" id="KW-0732">Signal</keyword>
<feature type="coiled-coil region" evidence="4">
    <location>
        <begin position="286"/>
        <end position="315"/>
    </location>
</feature>
<dbReference type="NCBIfam" id="TIGR00787">
    <property type="entry name" value="dctP"/>
    <property type="match status" value="1"/>
</dbReference>
<protein>
    <submittedName>
        <fullName evidence="6">TRAP transporter substrate-binding protein</fullName>
    </submittedName>
</protein>
<name>A0ABT1NKP6_9FIRM</name>
<dbReference type="PANTHER" id="PTHR33376">
    <property type="match status" value="1"/>
</dbReference>
<evidence type="ECO:0000313" key="6">
    <source>
        <dbReference type="EMBL" id="MCQ1531823.1"/>
    </source>
</evidence>
<reference evidence="6 7" key="1">
    <citation type="submission" date="2021-10" db="EMBL/GenBank/DDBJ databases">
        <title>Lutispora strain m25 sp. nov., a thermophilic, non-spore-forming bacterium isolated from a lab-scale methanogenic bioreactor digesting anaerobic sludge.</title>
        <authorList>
            <person name="El Houari A."/>
            <person name="Mcdonald J."/>
        </authorList>
    </citation>
    <scope>NUCLEOTIDE SEQUENCE [LARGE SCALE GENOMIC DNA]</scope>
    <source>
        <strain evidence="7">m25</strain>
    </source>
</reference>
<dbReference type="RefSeq" id="WP_255229396.1">
    <property type="nucleotide sequence ID" value="NZ_JAJEKE010000032.1"/>
</dbReference>
<organism evidence="6 7">
    <name type="scientific">Lutispora saccharofermentans</name>
    <dbReference type="NCBI Taxonomy" id="3024236"/>
    <lineage>
        <taxon>Bacteria</taxon>
        <taxon>Bacillati</taxon>
        <taxon>Bacillota</taxon>
        <taxon>Clostridia</taxon>
        <taxon>Lutisporales</taxon>
        <taxon>Lutisporaceae</taxon>
        <taxon>Lutispora</taxon>
    </lineage>
</organism>
<keyword evidence="4" id="KW-0175">Coiled coil</keyword>
<comment type="caution">
    <text evidence="6">The sequence shown here is derived from an EMBL/GenBank/DDBJ whole genome shotgun (WGS) entry which is preliminary data.</text>
</comment>
<dbReference type="InterPro" id="IPR018389">
    <property type="entry name" value="DctP_fam"/>
</dbReference>
<proteinExistence type="inferred from homology"/>
<dbReference type="Gene3D" id="3.40.190.170">
    <property type="entry name" value="Bacterial extracellular solute-binding protein, family 7"/>
    <property type="match status" value="1"/>
</dbReference>
<evidence type="ECO:0000256" key="4">
    <source>
        <dbReference type="SAM" id="Coils"/>
    </source>
</evidence>
<dbReference type="CDD" id="cd13675">
    <property type="entry name" value="PBP2_TRAP_SBP_like_5"/>
    <property type="match status" value="1"/>
</dbReference>
<dbReference type="PROSITE" id="PS51257">
    <property type="entry name" value="PROKAR_LIPOPROTEIN"/>
    <property type="match status" value="1"/>
</dbReference>
<evidence type="ECO:0000313" key="7">
    <source>
        <dbReference type="Proteomes" id="UP001651880"/>
    </source>
</evidence>
<evidence type="ECO:0000256" key="1">
    <source>
        <dbReference type="ARBA" id="ARBA00009023"/>
    </source>
</evidence>
<dbReference type="EMBL" id="JAJEKE010000032">
    <property type="protein sequence ID" value="MCQ1531823.1"/>
    <property type="molecule type" value="Genomic_DNA"/>
</dbReference>
<comment type="similarity">
    <text evidence="1">Belongs to the bacterial solute-binding protein 7 family.</text>
</comment>
<keyword evidence="2" id="KW-0813">Transport</keyword>
<sequence length="347" mass="38262">MKKMQRIMAALLTLIMVFGLASCAQKAAPSSGGAPASETPAAEAPGKSVVIKLGTTVNDQDSFQIAAEKFAELVAQRTNNAYKIEIYPNAALGDERTMLEGMQMGTLDMGIITSGPFVNFAPEMGVLDMPFLFSSNEDVYKVLDGEIGKELLAKLEAAQLKGLAYAERGFRNLTNSVRPVEKASDIKDLKIRVMENEVYIATFGALGVNTVPMAWTEALTALQQKTIQGQENPVNVIHAFKLWESQKYVTMTRHAYAAALITMSLDKFNSLPADVQKIFADSAQEAAEYEREWVAQNEEKQMAELEQNGMTIIKEPDLESFKAAVAKVYERYPQYSEYLSRIEAALK</sequence>
<evidence type="ECO:0000256" key="2">
    <source>
        <dbReference type="ARBA" id="ARBA00022448"/>
    </source>
</evidence>
<dbReference type="InterPro" id="IPR038404">
    <property type="entry name" value="TRAP_DctP_sf"/>
</dbReference>
<dbReference type="Pfam" id="PF03480">
    <property type="entry name" value="DctP"/>
    <property type="match status" value="1"/>
</dbReference>
<evidence type="ECO:0000256" key="3">
    <source>
        <dbReference type="ARBA" id="ARBA00022729"/>
    </source>
</evidence>
<accession>A0ABT1NKP6</accession>
<gene>
    <name evidence="6" type="ORF">LJD61_20100</name>
</gene>
<dbReference type="NCBIfam" id="NF037995">
    <property type="entry name" value="TRAP_S1"/>
    <property type="match status" value="1"/>
</dbReference>